<keyword evidence="6 8" id="KW-1133">Transmembrane helix</keyword>
<accession>A0A645DZA2</accession>
<evidence type="ECO:0000256" key="4">
    <source>
        <dbReference type="ARBA" id="ARBA00022519"/>
    </source>
</evidence>
<name>A0A645DZA2_9ZZZZ</name>
<dbReference type="PANTHER" id="PTHR32196">
    <property type="entry name" value="ABC TRANSPORTER PERMEASE PROTEIN YPHD-RELATED-RELATED"/>
    <property type="match status" value="1"/>
</dbReference>
<organism evidence="9">
    <name type="scientific">bioreactor metagenome</name>
    <dbReference type="NCBI Taxonomy" id="1076179"/>
    <lineage>
        <taxon>unclassified sequences</taxon>
        <taxon>metagenomes</taxon>
        <taxon>ecological metagenomes</taxon>
    </lineage>
</organism>
<keyword evidence="2" id="KW-0813">Transport</keyword>
<evidence type="ECO:0000256" key="5">
    <source>
        <dbReference type="ARBA" id="ARBA00022692"/>
    </source>
</evidence>
<gene>
    <name evidence="9" type="primary">rbsC_63</name>
    <name evidence="9" type="ORF">SDC9_141845</name>
</gene>
<evidence type="ECO:0000256" key="1">
    <source>
        <dbReference type="ARBA" id="ARBA00004651"/>
    </source>
</evidence>
<evidence type="ECO:0000313" key="9">
    <source>
        <dbReference type="EMBL" id="MPM94697.1"/>
    </source>
</evidence>
<dbReference type="PANTHER" id="PTHR32196:SF21">
    <property type="entry name" value="ABC TRANSPORTER PERMEASE PROTEIN YPHD-RELATED"/>
    <property type="match status" value="1"/>
</dbReference>
<dbReference type="AlphaFoldDB" id="A0A645DZA2"/>
<proteinExistence type="predicted"/>
<evidence type="ECO:0000256" key="2">
    <source>
        <dbReference type="ARBA" id="ARBA00022448"/>
    </source>
</evidence>
<sequence>MTLGTMNIYRSVAQYFLRGGGFSTTNKSYIRIANYELFGIIPLPIIYFLVLTFIMHVISKYTRFGRYIYAVGSNEKAAKLSTINVNKIKMLTYTLIGLLVGIAAIIETSRMGSINPTSSGNFYEMDAISAVVVGGVSMSGGKGMIMGTFFGVLTIGLINNMMTLMGVPPFLVNATKGVIIVAAVLLQKKESD</sequence>
<keyword evidence="5 8" id="KW-0812">Transmembrane</keyword>
<dbReference type="Pfam" id="PF02653">
    <property type="entry name" value="BPD_transp_2"/>
    <property type="match status" value="1"/>
</dbReference>
<feature type="transmembrane region" description="Helical" evidence="8">
    <location>
        <begin position="170"/>
        <end position="186"/>
    </location>
</feature>
<keyword evidence="4" id="KW-0997">Cell inner membrane</keyword>
<comment type="subcellular location">
    <subcellularLocation>
        <location evidence="1">Cell membrane</location>
        <topology evidence="1">Multi-pass membrane protein</topology>
    </subcellularLocation>
</comment>
<protein>
    <submittedName>
        <fullName evidence="9">Ribose import permease protein RbsC</fullName>
    </submittedName>
</protein>
<dbReference type="EMBL" id="VSSQ01041292">
    <property type="protein sequence ID" value="MPM94697.1"/>
    <property type="molecule type" value="Genomic_DNA"/>
</dbReference>
<dbReference type="GO" id="GO:0005886">
    <property type="term" value="C:plasma membrane"/>
    <property type="evidence" value="ECO:0007669"/>
    <property type="project" value="UniProtKB-SubCell"/>
</dbReference>
<keyword evidence="3" id="KW-1003">Cell membrane</keyword>
<evidence type="ECO:0000256" key="7">
    <source>
        <dbReference type="ARBA" id="ARBA00023136"/>
    </source>
</evidence>
<feature type="transmembrane region" description="Helical" evidence="8">
    <location>
        <begin position="90"/>
        <end position="106"/>
    </location>
</feature>
<reference evidence="9" key="1">
    <citation type="submission" date="2019-08" db="EMBL/GenBank/DDBJ databases">
        <authorList>
            <person name="Kucharzyk K."/>
            <person name="Murdoch R.W."/>
            <person name="Higgins S."/>
            <person name="Loffler F."/>
        </authorList>
    </citation>
    <scope>NUCLEOTIDE SEQUENCE</scope>
</reference>
<evidence type="ECO:0000256" key="6">
    <source>
        <dbReference type="ARBA" id="ARBA00022989"/>
    </source>
</evidence>
<keyword evidence="7 8" id="KW-0472">Membrane</keyword>
<dbReference type="CDD" id="cd06579">
    <property type="entry name" value="TM_PBP1_transp_AraH_like"/>
    <property type="match status" value="1"/>
</dbReference>
<feature type="transmembrane region" description="Helical" evidence="8">
    <location>
        <begin position="127"/>
        <end position="158"/>
    </location>
</feature>
<dbReference type="GO" id="GO:0022857">
    <property type="term" value="F:transmembrane transporter activity"/>
    <property type="evidence" value="ECO:0007669"/>
    <property type="project" value="InterPro"/>
</dbReference>
<evidence type="ECO:0000256" key="3">
    <source>
        <dbReference type="ARBA" id="ARBA00022475"/>
    </source>
</evidence>
<comment type="caution">
    <text evidence="9">The sequence shown here is derived from an EMBL/GenBank/DDBJ whole genome shotgun (WGS) entry which is preliminary data.</text>
</comment>
<dbReference type="InterPro" id="IPR001851">
    <property type="entry name" value="ABC_transp_permease"/>
</dbReference>
<feature type="transmembrane region" description="Helical" evidence="8">
    <location>
        <begin position="37"/>
        <end position="58"/>
    </location>
</feature>
<evidence type="ECO:0000256" key="8">
    <source>
        <dbReference type="SAM" id="Phobius"/>
    </source>
</evidence>